<accession>A0A9P4NWT5</accession>
<gene>
    <name evidence="2" type="ORF">EJ08DRAFT_647843</name>
</gene>
<feature type="compositionally biased region" description="Polar residues" evidence="1">
    <location>
        <begin position="55"/>
        <end position="64"/>
    </location>
</feature>
<organism evidence="2 3">
    <name type="scientific">Tothia fuscella</name>
    <dbReference type="NCBI Taxonomy" id="1048955"/>
    <lineage>
        <taxon>Eukaryota</taxon>
        <taxon>Fungi</taxon>
        <taxon>Dikarya</taxon>
        <taxon>Ascomycota</taxon>
        <taxon>Pezizomycotina</taxon>
        <taxon>Dothideomycetes</taxon>
        <taxon>Pleosporomycetidae</taxon>
        <taxon>Venturiales</taxon>
        <taxon>Cylindrosympodiaceae</taxon>
        <taxon>Tothia</taxon>
    </lineage>
</organism>
<evidence type="ECO:0000313" key="2">
    <source>
        <dbReference type="EMBL" id="KAF2432753.1"/>
    </source>
</evidence>
<proteinExistence type="predicted"/>
<sequence length="124" mass="12918">MSTQPTDLQARQEGANAGKNAGNALKKGVNTVQGLGNAIRDEINGFADSAGETVQGGSRSNQGPLHNANVDKAQVQDSRLPAQPQTQQGASGSNQGQLHNANVNDAPVHDPRMPALSQTQRENV</sequence>
<feature type="region of interest" description="Disordered" evidence="1">
    <location>
        <begin position="49"/>
        <end position="124"/>
    </location>
</feature>
<dbReference type="EMBL" id="MU007024">
    <property type="protein sequence ID" value="KAF2432753.1"/>
    <property type="molecule type" value="Genomic_DNA"/>
</dbReference>
<feature type="compositionally biased region" description="Low complexity" evidence="1">
    <location>
        <begin position="14"/>
        <end position="25"/>
    </location>
</feature>
<reference evidence="2" key="1">
    <citation type="journal article" date="2020" name="Stud. Mycol.">
        <title>101 Dothideomycetes genomes: a test case for predicting lifestyles and emergence of pathogens.</title>
        <authorList>
            <person name="Haridas S."/>
            <person name="Albert R."/>
            <person name="Binder M."/>
            <person name="Bloem J."/>
            <person name="Labutti K."/>
            <person name="Salamov A."/>
            <person name="Andreopoulos B."/>
            <person name="Baker S."/>
            <person name="Barry K."/>
            <person name="Bills G."/>
            <person name="Bluhm B."/>
            <person name="Cannon C."/>
            <person name="Castanera R."/>
            <person name="Culley D."/>
            <person name="Daum C."/>
            <person name="Ezra D."/>
            <person name="Gonzalez J."/>
            <person name="Henrissat B."/>
            <person name="Kuo A."/>
            <person name="Liang C."/>
            <person name="Lipzen A."/>
            <person name="Lutzoni F."/>
            <person name="Magnuson J."/>
            <person name="Mondo S."/>
            <person name="Nolan M."/>
            <person name="Ohm R."/>
            <person name="Pangilinan J."/>
            <person name="Park H.-J."/>
            <person name="Ramirez L."/>
            <person name="Alfaro M."/>
            <person name="Sun H."/>
            <person name="Tritt A."/>
            <person name="Yoshinaga Y."/>
            <person name="Zwiers L.-H."/>
            <person name="Turgeon B."/>
            <person name="Goodwin S."/>
            <person name="Spatafora J."/>
            <person name="Crous P."/>
            <person name="Grigoriev I."/>
        </authorList>
    </citation>
    <scope>NUCLEOTIDE SEQUENCE</scope>
    <source>
        <strain evidence="2">CBS 130266</strain>
    </source>
</reference>
<name>A0A9P4NWT5_9PEZI</name>
<feature type="non-terminal residue" evidence="2">
    <location>
        <position position="124"/>
    </location>
</feature>
<dbReference type="Proteomes" id="UP000800235">
    <property type="component" value="Unassembled WGS sequence"/>
</dbReference>
<evidence type="ECO:0000256" key="1">
    <source>
        <dbReference type="SAM" id="MobiDB-lite"/>
    </source>
</evidence>
<feature type="region of interest" description="Disordered" evidence="1">
    <location>
        <begin position="1"/>
        <end position="25"/>
    </location>
</feature>
<dbReference type="AlphaFoldDB" id="A0A9P4NWT5"/>
<comment type="caution">
    <text evidence="2">The sequence shown here is derived from an EMBL/GenBank/DDBJ whole genome shotgun (WGS) entry which is preliminary data.</text>
</comment>
<protein>
    <submittedName>
        <fullName evidence="2">Uncharacterized protein</fullName>
    </submittedName>
</protein>
<evidence type="ECO:0000313" key="3">
    <source>
        <dbReference type="Proteomes" id="UP000800235"/>
    </source>
</evidence>
<keyword evidence="3" id="KW-1185">Reference proteome</keyword>
<feature type="compositionally biased region" description="Polar residues" evidence="1">
    <location>
        <begin position="83"/>
        <end position="103"/>
    </location>
</feature>